<sequence length="111" mass="12025">MTVVTTLIRGLASAQHIPQEARPAIEMEANEPHAITKPIREATTPSPTYPMAFHPHTCVSYDDISPFATPAQTPNDDISPFATLAQTANNKISPFATLAQSANNDISLRIR</sequence>
<name>A0A4Y2XCI1_ARAVE</name>
<proteinExistence type="predicted"/>
<evidence type="ECO:0000313" key="1">
    <source>
        <dbReference type="EMBL" id="GBO46694.1"/>
    </source>
</evidence>
<gene>
    <name evidence="1" type="ORF">AVEN_21326_1</name>
</gene>
<dbReference type="Proteomes" id="UP000499080">
    <property type="component" value="Unassembled WGS sequence"/>
</dbReference>
<evidence type="ECO:0000313" key="2">
    <source>
        <dbReference type="Proteomes" id="UP000499080"/>
    </source>
</evidence>
<dbReference type="AlphaFoldDB" id="A0A4Y2XCI1"/>
<dbReference type="EMBL" id="BGPR01074512">
    <property type="protein sequence ID" value="GBO46694.1"/>
    <property type="molecule type" value="Genomic_DNA"/>
</dbReference>
<comment type="caution">
    <text evidence="1">The sequence shown here is derived from an EMBL/GenBank/DDBJ whole genome shotgun (WGS) entry which is preliminary data.</text>
</comment>
<organism evidence="1 2">
    <name type="scientific">Araneus ventricosus</name>
    <name type="common">Orbweaver spider</name>
    <name type="synonym">Epeira ventricosa</name>
    <dbReference type="NCBI Taxonomy" id="182803"/>
    <lineage>
        <taxon>Eukaryota</taxon>
        <taxon>Metazoa</taxon>
        <taxon>Ecdysozoa</taxon>
        <taxon>Arthropoda</taxon>
        <taxon>Chelicerata</taxon>
        <taxon>Arachnida</taxon>
        <taxon>Araneae</taxon>
        <taxon>Araneomorphae</taxon>
        <taxon>Entelegynae</taxon>
        <taxon>Araneoidea</taxon>
        <taxon>Araneidae</taxon>
        <taxon>Araneus</taxon>
    </lineage>
</organism>
<accession>A0A4Y2XCI1</accession>
<keyword evidence="2" id="KW-1185">Reference proteome</keyword>
<protein>
    <submittedName>
        <fullName evidence="1">Uncharacterized protein</fullName>
    </submittedName>
</protein>
<reference evidence="1 2" key="1">
    <citation type="journal article" date="2019" name="Sci. Rep.">
        <title>Orb-weaving spider Araneus ventricosus genome elucidates the spidroin gene catalogue.</title>
        <authorList>
            <person name="Kono N."/>
            <person name="Nakamura H."/>
            <person name="Ohtoshi R."/>
            <person name="Moran D.A.P."/>
            <person name="Shinohara A."/>
            <person name="Yoshida Y."/>
            <person name="Fujiwara M."/>
            <person name="Mori M."/>
            <person name="Tomita M."/>
            <person name="Arakawa K."/>
        </authorList>
    </citation>
    <scope>NUCLEOTIDE SEQUENCE [LARGE SCALE GENOMIC DNA]</scope>
</reference>